<protein>
    <submittedName>
        <fullName evidence="1">Uncharacterized protein</fullName>
    </submittedName>
</protein>
<dbReference type="EMBL" id="MEUJ01000005">
    <property type="protein sequence ID" value="OGC39808.1"/>
    <property type="molecule type" value="Genomic_DNA"/>
</dbReference>
<proteinExistence type="predicted"/>
<reference evidence="1 2" key="1">
    <citation type="journal article" date="2016" name="Nat. Commun.">
        <title>Thousands of microbial genomes shed light on interconnected biogeochemical processes in an aquifer system.</title>
        <authorList>
            <person name="Anantharaman K."/>
            <person name="Brown C.T."/>
            <person name="Hug L.A."/>
            <person name="Sharon I."/>
            <person name="Castelle C.J."/>
            <person name="Probst A.J."/>
            <person name="Thomas B.C."/>
            <person name="Singh A."/>
            <person name="Wilkins M.J."/>
            <person name="Karaoz U."/>
            <person name="Brodie E.L."/>
            <person name="Williams K.H."/>
            <person name="Hubbard S.S."/>
            <person name="Banfield J.F."/>
        </authorList>
    </citation>
    <scope>NUCLEOTIDE SEQUENCE [LARGE SCALE GENOMIC DNA]</scope>
</reference>
<evidence type="ECO:0000313" key="1">
    <source>
        <dbReference type="EMBL" id="OGC39808.1"/>
    </source>
</evidence>
<name>A0A1F4U4B3_UNCSA</name>
<evidence type="ECO:0000313" key="2">
    <source>
        <dbReference type="Proteomes" id="UP000179242"/>
    </source>
</evidence>
<dbReference type="Proteomes" id="UP000179242">
    <property type="component" value="Unassembled WGS sequence"/>
</dbReference>
<sequence length="566" mass="63022">MSAIVQKLGARLAVPATRTLGRAARAITTIRGSYPGITGQFLRLAVGNTVLPHPDSIAKSGAILFSELTRDITGAANQTAWYMDTRAKLERKETITRVIVNFPLCATNSKYGHPGGDAFLAALFSAVASFLSSEYPGQQIGVYRRGPNFEIDIPSFVDVRSFMARLYKNLDGRRIGFEFSKKENTPKKKGSSVVFPNIGAWHYDPKEHSGPASVGELRTASAICSSRLNRQPAEQRGSFSVDAYNEVLVKNYSAESRAPAEKKVRSRRIIDTPEWKPYLDILRKKIREALSWAGVKGVSQELVNEIIRLKYVEPDSGLPNINAFDLIGPALGTSSIGFFDGNKIGAFVRSFGFLGDSMVDIIISRRISSAAATVLAKRGIILFRTGPGSEEFWVLGKVKKEEMLDALEEFTEQVNRPLRFNIKVSELKAAKEGQDYLRNNFPADLTDEDEVIIDLCKIKRQERFSQITFTGAAREMNPLAAEDARRHFYFHKKRVEEAGERAKEVNFDRVGFIMTVDPYGGYNYPGHEDSFLVKAAEALSFLYTFIPLSDILGPLYLWSLKQASLK</sequence>
<organism evidence="1 2">
    <name type="scientific">candidate division WOR-1 bacterium RIFOXYC2_FULL_46_14</name>
    <dbReference type="NCBI Taxonomy" id="1802587"/>
    <lineage>
        <taxon>Bacteria</taxon>
        <taxon>Bacillati</taxon>
        <taxon>Saganbacteria</taxon>
    </lineage>
</organism>
<dbReference type="AlphaFoldDB" id="A0A1F4U4B3"/>
<comment type="caution">
    <text evidence="1">The sequence shown here is derived from an EMBL/GenBank/DDBJ whole genome shotgun (WGS) entry which is preliminary data.</text>
</comment>
<gene>
    <name evidence="1" type="ORF">A2438_04720</name>
</gene>
<accession>A0A1F4U4B3</accession>